<reference evidence="2 3" key="1">
    <citation type="submission" date="2017-11" db="EMBL/GenBank/DDBJ databases">
        <title>Revised Sequence and Annotation of the Rhodobaca barguzinensis strain alga05 Genome.</title>
        <authorList>
            <person name="Kopejtka K."/>
            <person name="Tomasch J.M."/>
            <person name="Bunk B."/>
            <person name="Koblizek M."/>
        </authorList>
    </citation>
    <scope>NUCLEOTIDE SEQUENCE [LARGE SCALE GENOMIC DNA]</scope>
    <source>
        <strain evidence="3">alga05</strain>
    </source>
</reference>
<dbReference type="SUPFAM" id="SSF46894">
    <property type="entry name" value="C-terminal effector domain of the bipartite response regulators"/>
    <property type="match status" value="1"/>
</dbReference>
<dbReference type="Proteomes" id="UP000228948">
    <property type="component" value="Chromosome"/>
</dbReference>
<keyword evidence="3" id="KW-1185">Reference proteome</keyword>
<dbReference type="EMBL" id="CP024899">
    <property type="protein sequence ID" value="ATX65748.1"/>
    <property type="molecule type" value="Genomic_DNA"/>
</dbReference>
<dbReference type="InterPro" id="IPR000792">
    <property type="entry name" value="Tscrpt_reg_LuxR_C"/>
</dbReference>
<evidence type="ECO:0000259" key="1">
    <source>
        <dbReference type="SMART" id="SM00421"/>
    </source>
</evidence>
<dbReference type="STRING" id="441209.GCA_001870665_01344"/>
<feature type="domain" description="HTH luxR-type" evidence="1">
    <location>
        <begin position="313"/>
        <end position="370"/>
    </location>
</feature>
<proteinExistence type="predicted"/>
<dbReference type="AlphaFoldDB" id="A0A2K8KG34"/>
<gene>
    <name evidence="2" type="ORF">BG454_07835</name>
</gene>
<dbReference type="InterPro" id="IPR016032">
    <property type="entry name" value="Sig_transdc_resp-reg_C-effctor"/>
</dbReference>
<dbReference type="RefSeq" id="WP_071480297.1">
    <property type="nucleotide sequence ID" value="NZ_CP024899.1"/>
</dbReference>
<accession>A0A2K8KG34</accession>
<evidence type="ECO:0000313" key="2">
    <source>
        <dbReference type="EMBL" id="ATX65748.1"/>
    </source>
</evidence>
<dbReference type="OrthoDB" id="4457864at2"/>
<sequence>MSEAFFEKALAAIYDCAVDPSGWEDALSLIRDQLDLSYLLLHFFRFPPGYPDVPPEGFVVGTQWDSLWLARLEPLLPSVPHFDRMRSAGIDEPATQLQFMSEQEFQATEFYSAWVKPQGLRDNCLTNIVARDNMLAMLSGASGQARDVISHQDVALIAKLSPHIRRALLISDLLDESRSQAMFQARILDGLTVSVFLVGQSGQISYANAAGEALLSRATLVTGYKRRLNAVARVGARALSESILRACTGTDTAIGLWGNGIPLGGQDGDTGVAYVLPLGRSDKRHMLGNGMAAVAITTKNEARLPEIEVLTALSGLTAAEARMALAISKGRSLEAVARDNAIALGTVRQHLKSAYEKTGARSQHALGAYINALQVPIADKNSS</sequence>
<protein>
    <recommendedName>
        <fullName evidence="1">HTH luxR-type domain-containing protein</fullName>
    </recommendedName>
</protein>
<dbReference type="SMART" id="SM00421">
    <property type="entry name" value="HTH_LUXR"/>
    <property type="match status" value="1"/>
</dbReference>
<name>A0A2K8KG34_9RHOB</name>
<dbReference type="GO" id="GO:0006355">
    <property type="term" value="P:regulation of DNA-templated transcription"/>
    <property type="evidence" value="ECO:0007669"/>
    <property type="project" value="InterPro"/>
</dbReference>
<dbReference type="GO" id="GO:0003677">
    <property type="term" value="F:DNA binding"/>
    <property type="evidence" value="ECO:0007669"/>
    <property type="project" value="InterPro"/>
</dbReference>
<organism evidence="2 3">
    <name type="scientific">Roseinatronobacter bogoriensis subsp. barguzinensis</name>
    <dbReference type="NCBI Taxonomy" id="441209"/>
    <lineage>
        <taxon>Bacteria</taxon>
        <taxon>Pseudomonadati</taxon>
        <taxon>Pseudomonadota</taxon>
        <taxon>Alphaproteobacteria</taxon>
        <taxon>Rhodobacterales</taxon>
        <taxon>Paracoccaceae</taxon>
        <taxon>Roseinatronobacter</taxon>
    </lineage>
</organism>
<dbReference type="Gene3D" id="1.10.10.10">
    <property type="entry name" value="Winged helix-like DNA-binding domain superfamily/Winged helix DNA-binding domain"/>
    <property type="match status" value="1"/>
</dbReference>
<dbReference type="InterPro" id="IPR036388">
    <property type="entry name" value="WH-like_DNA-bd_sf"/>
</dbReference>
<evidence type="ECO:0000313" key="3">
    <source>
        <dbReference type="Proteomes" id="UP000228948"/>
    </source>
</evidence>
<dbReference type="KEGG" id="rbg:BG454_07835"/>